<dbReference type="Pfam" id="PF01381">
    <property type="entry name" value="HTH_3"/>
    <property type="match status" value="1"/>
</dbReference>
<feature type="transmembrane region" description="Helical" evidence="2">
    <location>
        <begin position="120"/>
        <end position="140"/>
    </location>
</feature>
<feature type="transmembrane region" description="Helical" evidence="2">
    <location>
        <begin position="313"/>
        <end position="334"/>
    </location>
</feature>
<keyword evidence="2" id="KW-0812">Transmembrane</keyword>
<feature type="transmembrane region" description="Helical" evidence="2">
    <location>
        <begin position="174"/>
        <end position="197"/>
    </location>
</feature>
<dbReference type="PANTHER" id="PTHR46558:SF4">
    <property type="entry name" value="DNA-BIDING PHAGE PROTEIN"/>
    <property type="match status" value="1"/>
</dbReference>
<sequence>MEITKQDFGRFVTERRRAGGLTQRQLAERLHVTESAVSKWERGLSYPDITLVQAIAAELGVSGQELISASEDREGRADKRDARSYRGWRSAILWTTLLSWTAAILACFIVNLSVQHTLSWFWVVLPAVGIAFCLTTLPLLPVPGPGWLALGGSTACLMALLLVVWLQFSTGSWLVIAVSAVVFALLLVFTPIWLTVLHLPGGLRRHRTLLVLVIETAALLLFLLIVFVAIGRAELWLWPALPIAAIGAAPIWVSALAIRYLPLPGLAVAALVTAFLGCCALVMDRAVAAVLGQPDEWALDLGSWNAETIETNIQFFIFLAALAVALLLGISALARAASGPTRKAPAAV</sequence>
<dbReference type="RefSeq" id="WP_128386984.1">
    <property type="nucleotide sequence ID" value="NZ_CP035037.1"/>
</dbReference>
<feature type="transmembrane region" description="Helical" evidence="2">
    <location>
        <begin position="265"/>
        <end position="283"/>
    </location>
</feature>
<feature type="transmembrane region" description="Helical" evidence="2">
    <location>
        <begin position="91"/>
        <end position="114"/>
    </location>
</feature>
<organism evidence="4 5">
    <name type="scientific">Leucobacter muris</name>
    <dbReference type="NCBI Taxonomy" id="1935379"/>
    <lineage>
        <taxon>Bacteria</taxon>
        <taxon>Bacillati</taxon>
        <taxon>Actinomycetota</taxon>
        <taxon>Actinomycetes</taxon>
        <taxon>Micrococcales</taxon>
        <taxon>Microbacteriaceae</taxon>
        <taxon>Leucobacter</taxon>
    </lineage>
</organism>
<keyword evidence="2" id="KW-0472">Membrane</keyword>
<accession>A0ABX5QFY7</accession>
<keyword evidence="5" id="KW-1185">Reference proteome</keyword>
<reference evidence="4 5" key="1">
    <citation type="submission" date="2019-01" db="EMBL/GenBank/DDBJ databases">
        <title>Leucobacter muris sp. nov. isolated from the nose of a laboratory mouse.</title>
        <authorList>
            <person name="Benga L."/>
            <person name="Sproeer C."/>
            <person name="Schumann P."/>
            <person name="Verbarg S."/>
            <person name="Bunk B."/>
            <person name="Engelhardt E."/>
            <person name="Benten P.M."/>
            <person name="Sager M."/>
        </authorList>
    </citation>
    <scope>NUCLEOTIDE SEQUENCE [LARGE SCALE GENOMIC DNA]</scope>
    <source>
        <strain evidence="4 5">DSM 101948</strain>
    </source>
</reference>
<protein>
    <submittedName>
        <fullName evidence="4">XRE family transcriptional regulator</fullName>
    </submittedName>
</protein>
<gene>
    <name evidence="4" type="ORF">Leucomu_08830</name>
</gene>
<evidence type="ECO:0000256" key="2">
    <source>
        <dbReference type="SAM" id="Phobius"/>
    </source>
</evidence>
<proteinExistence type="predicted"/>
<dbReference type="SUPFAM" id="SSF47413">
    <property type="entry name" value="lambda repressor-like DNA-binding domains"/>
    <property type="match status" value="1"/>
</dbReference>
<dbReference type="PANTHER" id="PTHR46558">
    <property type="entry name" value="TRACRIPTIONAL REGULATORY PROTEIN-RELATED-RELATED"/>
    <property type="match status" value="1"/>
</dbReference>
<feature type="transmembrane region" description="Helical" evidence="2">
    <location>
        <begin position="147"/>
        <end position="168"/>
    </location>
</feature>
<keyword evidence="2" id="KW-1133">Transmembrane helix</keyword>
<keyword evidence="1" id="KW-0238">DNA-binding</keyword>
<name>A0ABX5QFY7_9MICO</name>
<dbReference type="PROSITE" id="PS50943">
    <property type="entry name" value="HTH_CROC1"/>
    <property type="match status" value="1"/>
</dbReference>
<evidence type="ECO:0000313" key="5">
    <source>
        <dbReference type="Proteomes" id="UP000285768"/>
    </source>
</evidence>
<evidence type="ECO:0000256" key="1">
    <source>
        <dbReference type="ARBA" id="ARBA00023125"/>
    </source>
</evidence>
<dbReference type="Gene3D" id="1.10.260.40">
    <property type="entry name" value="lambda repressor-like DNA-binding domains"/>
    <property type="match status" value="1"/>
</dbReference>
<dbReference type="Proteomes" id="UP000285768">
    <property type="component" value="Chromosome"/>
</dbReference>
<feature type="domain" description="HTH cro/C1-type" evidence="3">
    <location>
        <begin position="20"/>
        <end position="66"/>
    </location>
</feature>
<dbReference type="SMART" id="SM00530">
    <property type="entry name" value="HTH_XRE"/>
    <property type="match status" value="1"/>
</dbReference>
<dbReference type="EMBL" id="CP035037">
    <property type="protein sequence ID" value="QAB18008.1"/>
    <property type="molecule type" value="Genomic_DNA"/>
</dbReference>
<feature type="transmembrane region" description="Helical" evidence="2">
    <location>
        <begin position="236"/>
        <end position="258"/>
    </location>
</feature>
<dbReference type="InterPro" id="IPR010982">
    <property type="entry name" value="Lambda_DNA-bd_dom_sf"/>
</dbReference>
<evidence type="ECO:0000313" key="4">
    <source>
        <dbReference type="EMBL" id="QAB18008.1"/>
    </source>
</evidence>
<dbReference type="CDD" id="cd00093">
    <property type="entry name" value="HTH_XRE"/>
    <property type="match status" value="1"/>
</dbReference>
<evidence type="ECO:0000259" key="3">
    <source>
        <dbReference type="PROSITE" id="PS50943"/>
    </source>
</evidence>
<feature type="transmembrane region" description="Helical" evidence="2">
    <location>
        <begin position="209"/>
        <end position="230"/>
    </location>
</feature>
<dbReference type="InterPro" id="IPR001387">
    <property type="entry name" value="Cro/C1-type_HTH"/>
</dbReference>